<protein>
    <submittedName>
        <fullName evidence="4">tRNA-splicing endonuclease</fullName>
    </submittedName>
</protein>
<accession>A0A443NBD6</accession>
<gene>
    <name evidence="4" type="ORF">CKAN_00423600</name>
</gene>
<evidence type="ECO:0000256" key="1">
    <source>
        <dbReference type="ARBA" id="ARBA00005736"/>
    </source>
</evidence>
<comment type="caution">
    <text evidence="4">The sequence shown here is derived from an EMBL/GenBank/DDBJ whole genome shotgun (WGS) entry which is preliminary data.</text>
</comment>
<dbReference type="AlphaFoldDB" id="A0A443NBD6"/>
<dbReference type="GO" id="GO:0000214">
    <property type="term" value="C:tRNA-intron endonuclease complex"/>
    <property type="evidence" value="ECO:0007669"/>
    <property type="project" value="TreeGrafter"/>
</dbReference>
<keyword evidence="4" id="KW-0255">Endonuclease</keyword>
<proteinExistence type="inferred from homology"/>
<evidence type="ECO:0000313" key="5">
    <source>
        <dbReference type="Proteomes" id="UP000283530"/>
    </source>
</evidence>
<reference evidence="4 5" key="1">
    <citation type="journal article" date="2019" name="Nat. Plants">
        <title>Stout camphor tree genome fills gaps in understanding of flowering plant genome evolution.</title>
        <authorList>
            <person name="Chaw S.M."/>
            <person name="Liu Y.C."/>
            <person name="Wu Y.W."/>
            <person name="Wang H.Y."/>
            <person name="Lin C.I."/>
            <person name="Wu C.S."/>
            <person name="Ke H.M."/>
            <person name="Chang L.Y."/>
            <person name="Hsu C.Y."/>
            <person name="Yang H.T."/>
            <person name="Sudianto E."/>
            <person name="Hsu M.H."/>
            <person name="Wu K.P."/>
            <person name="Wang L.N."/>
            <person name="Leebens-Mack J.H."/>
            <person name="Tsai I.J."/>
        </authorList>
    </citation>
    <scope>NUCLEOTIDE SEQUENCE [LARGE SCALE GENOMIC DNA]</scope>
    <source>
        <strain evidence="5">cv. Chaw 1501</strain>
        <tissue evidence="4">Young leaves</tissue>
    </source>
</reference>
<dbReference type="PANTHER" id="PTHR21027">
    <property type="entry name" value="TRNA-SPLICING ENDONUCLEASE SUBUNIT SEN54"/>
    <property type="match status" value="1"/>
</dbReference>
<dbReference type="GO" id="GO:0004519">
    <property type="term" value="F:endonuclease activity"/>
    <property type="evidence" value="ECO:0007669"/>
    <property type="project" value="UniProtKB-KW"/>
</dbReference>
<name>A0A443NBD6_9MAGN</name>
<comment type="similarity">
    <text evidence="1">Belongs to the SEN54 family.</text>
</comment>
<evidence type="ECO:0000256" key="2">
    <source>
        <dbReference type="ARBA" id="ARBA00022694"/>
    </source>
</evidence>
<evidence type="ECO:0000259" key="3">
    <source>
        <dbReference type="Pfam" id="PF12928"/>
    </source>
</evidence>
<dbReference type="GO" id="GO:0000379">
    <property type="term" value="P:tRNA-type intron splice site recognition and cleavage"/>
    <property type="evidence" value="ECO:0007669"/>
    <property type="project" value="TreeGrafter"/>
</dbReference>
<dbReference type="InterPro" id="IPR024337">
    <property type="entry name" value="tRNA_splic_suSen54"/>
</dbReference>
<evidence type="ECO:0000313" key="4">
    <source>
        <dbReference type="EMBL" id="RWR75835.1"/>
    </source>
</evidence>
<organism evidence="4 5">
    <name type="scientific">Cinnamomum micranthum f. kanehirae</name>
    <dbReference type="NCBI Taxonomy" id="337451"/>
    <lineage>
        <taxon>Eukaryota</taxon>
        <taxon>Viridiplantae</taxon>
        <taxon>Streptophyta</taxon>
        <taxon>Embryophyta</taxon>
        <taxon>Tracheophyta</taxon>
        <taxon>Spermatophyta</taxon>
        <taxon>Magnoliopsida</taxon>
        <taxon>Magnoliidae</taxon>
        <taxon>Laurales</taxon>
        <taxon>Lauraceae</taxon>
        <taxon>Cinnamomum</taxon>
    </lineage>
</organism>
<dbReference type="OrthoDB" id="408683at2759"/>
<dbReference type="EMBL" id="QPKB01000002">
    <property type="protein sequence ID" value="RWR75835.1"/>
    <property type="molecule type" value="Genomic_DNA"/>
</dbReference>
<keyword evidence="4" id="KW-0540">Nuclease</keyword>
<keyword evidence="4" id="KW-0378">Hydrolase</keyword>
<dbReference type="Pfam" id="PF12928">
    <property type="entry name" value="tRNA_int_end_N2"/>
    <property type="match status" value="1"/>
</dbReference>
<keyword evidence="2" id="KW-0819">tRNA processing</keyword>
<dbReference type="Proteomes" id="UP000283530">
    <property type="component" value="Unassembled WGS sequence"/>
</dbReference>
<feature type="domain" description="tRNA-splicing endonuclease subunit Sen54 N-terminal" evidence="3">
    <location>
        <begin position="46"/>
        <end position="105"/>
    </location>
</feature>
<sequence>MEENVDWGCCSDGTDTEDQETINLKDWNDEEYNHNNPFKPSPGFTPKLQFRKDVSQARWDEDMGMSVVTEKKGGMWTTTGIIGGGKLYCLLEETLFFAERGALILLDANDTALSLTNIYEKVAKDKNGCSWESFEKVSSWQSQFHTLIFLVMTHHQKQKYKYSRQSDKMEVDMHEMLQSAPLGTTL</sequence>
<keyword evidence="5" id="KW-1185">Reference proteome</keyword>
<dbReference type="PANTHER" id="PTHR21027:SF1">
    <property type="entry name" value="TRNA-SPLICING ENDONUCLEASE SUBUNIT SEN54"/>
    <property type="match status" value="1"/>
</dbReference>
<dbReference type="InterPro" id="IPR024336">
    <property type="entry name" value="tRNA_splic_suSen54_N"/>
</dbReference>
<dbReference type="STRING" id="337451.A0A443NBD6"/>